<dbReference type="OrthoDB" id="977790at2"/>
<reference evidence="2 3" key="1">
    <citation type="submission" date="2015-11" db="EMBL/GenBank/DDBJ databases">
        <title>Genomic analysis of 38 Legionella species identifies large and diverse effector repertoires.</title>
        <authorList>
            <person name="Burstein D."/>
            <person name="Amaro F."/>
            <person name="Zusman T."/>
            <person name="Lifshitz Z."/>
            <person name="Cohen O."/>
            <person name="Gilbert J.A."/>
            <person name="Pupko T."/>
            <person name="Shuman H.A."/>
            <person name="Segal G."/>
        </authorList>
    </citation>
    <scope>NUCLEOTIDE SEQUENCE [LARGE SCALE GENOMIC DNA]</scope>
    <source>
        <strain evidence="2 3">SC-63-C7</strain>
    </source>
</reference>
<proteinExistence type="predicted"/>
<name>A0A0W0YA03_9GAMM</name>
<sequence>MSVNSSIHSDQIMYRLVNFVLLGLPLFLLIDSPWAAQFISHGQDICNALSIVTYSLFLFYTRGKLYWLILLMTLCGLFGEIFGSLILRLYEYRLKNIPVYIPLCHALLYAAVYYTSKRSCMIRNKVKVKQCLAQFAFLAAFLSLYMLKDVAGFLGYLTFLIVLRFRKNTLFYLLMFAIVYYLELMGTIFYTWSWYGVTGAHPHFPPIGFTPSGAAILYVFVDLMINSIYFYLLKILRFVYRIVPELRIKELGVPEN</sequence>
<gene>
    <name evidence="2" type="ORF">Lsan_4171</name>
</gene>
<evidence type="ECO:0000256" key="1">
    <source>
        <dbReference type="SAM" id="Phobius"/>
    </source>
</evidence>
<dbReference type="PATRIC" id="fig|45074.5.peg.4483"/>
<feature type="transmembrane region" description="Helical" evidence="1">
    <location>
        <begin position="12"/>
        <end position="30"/>
    </location>
</feature>
<feature type="transmembrane region" description="Helical" evidence="1">
    <location>
        <begin position="212"/>
        <end position="232"/>
    </location>
</feature>
<dbReference type="AlphaFoldDB" id="A0A0W0YA03"/>
<dbReference type="Proteomes" id="UP000054703">
    <property type="component" value="Unassembled WGS sequence"/>
</dbReference>
<evidence type="ECO:0000313" key="2">
    <source>
        <dbReference type="EMBL" id="KTD53761.1"/>
    </source>
</evidence>
<feature type="transmembrane region" description="Helical" evidence="1">
    <location>
        <begin position="97"/>
        <end position="115"/>
    </location>
</feature>
<dbReference type="EMBL" id="LNYU01000091">
    <property type="protein sequence ID" value="KTD53761.1"/>
    <property type="molecule type" value="Genomic_DNA"/>
</dbReference>
<dbReference type="RefSeq" id="WP_058516032.1">
    <property type="nucleotide sequence ID" value="NZ_CAAAIH010000008.1"/>
</dbReference>
<keyword evidence="1" id="KW-0812">Transmembrane</keyword>
<comment type="caution">
    <text evidence="2">The sequence shown here is derived from an EMBL/GenBank/DDBJ whole genome shotgun (WGS) entry which is preliminary data.</text>
</comment>
<organism evidence="2 3">
    <name type="scientific">Legionella santicrucis</name>
    <dbReference type="NCBI Taxonomy" id="45074"/>
    <lineage>
        <taxon>Bacteria</taxon>
        <taxon>Pseudomonadati</taxon>
        <taxon>Pseudomonadota</taxon>
        <taxon>Gammaproteobacteria</taxon>
        <taxon>Legionellales</taxon>
        <taxon>Legionellaceae</taxon>
        <taxon>Legionella</taxon>
    </lineage>
</organism>
<feature type="transmembrane region" description="Helical" evidence="1">
    <location>
        <begin position="66"/>
        <end position="90"/>
    </location>
</feature>
<keyword evidence="1" id="KW-0472">Membrane</keyword>
<protein>
    <submittedName>
        <fullName evidence="2">Uncharacterized protein</fullName>
    </submittedName>
</protein>
<evidence type="ECO:0000313" key="3">
    <source>
        <dbReference type="Proteomes" id="UP000054703"/>
    </source>
</evidence>
<feature type="transmembrane region" description="Helical" evidence="1">
    <location>
        <begin position="135"/>
        <end position="163"/>
    </location>
</feature>
<keyword evidence="1" id="KW-1133">Transmembrane helix</keyword>
<keyword evidence="3" id="KW-1185">Reference proteome</keyword>
<dbReference type="STRING" id="45074.Lsan_4171"/>
<feature type="transmembrane region" description="Helical" evidence="1">
    <location>
        <begin position="170"/>
        <end position="192"/>
    </location>
</feature>
<accession>A0A0W0YA03</accession>